<keyword evidence="4" id="KW-0238">DNA-binding</keyword>
<dbReference type="GO" id="GO:0008270">
    <property type="term" value="F:zinc ion binding"/>
    <property type="evidence" value="ECO:0007669"/>
    <property type="project" value="InterPro"/>
</dbReference>
<dbReference type="Gene3D" id="4.10.240.10">
    <property type="entry name" value="Zn(2)-C6 fungal-type DNA-binding domain"/>
    <property type="match status" value="1"/>
</dbReference>
<evidence type="ECO:0000256" key="1">
    <source>
        <dbReference type="ARBA" id="ARBA00022723"/>
    </source>
</evidence>
<dbReference type="SUPFAM" id="SSF57701">
    <property type="entry name" value="Zn2/Cys6 DNA-binding domain"/>
    <property type="match status" value="1"/>
</dbReference>
<evidence type="ECO:0000256" key="5">
    <source>
        <dbReference type="ARBA" id="ARBA00023163"/>
    </source>
</evidence>
<gene>
    <name evidence="9" type="ORF">RRF57_009489</name>
</gene>
<dbReference type="InterPro" id="IPR007219">
    <property type="entry name" value="XnlR_reg_dom"/>
</dbReference>
<evidence type="ECO:0000256" key="6">
    <source>
        <dbReference type="ARBA" id="ARBA00023242"/>
    </source>
</evidence>
<dbReference type="InterPro" id="IPR001138">
    <property type="entry name" value="Zn2Cys6_DnaBD"/>
</dbReference>
<dbReference type="Pfam" id="PF04082">
    <property type="entry name" value="Fungal_trans"/>
    <property type="match status" value="1"/>
</dbReference>
<name>A0AAN7ZBZ5_9PEZI</name>
<dbReference type="GO" id="GO:0005634">
    <property type="term" value="C:nucleus"/>
    <property type="evidence" value="ECO:0007669"/>
    <property type="project" value="TreeGrafter"/>
</dbReference>
<keyword evidence="1" id="KW-0479">Metal-binding</keyword>
<dbReference type="Proteomes" id="UP001305414">
    <property type="component" value="Unassembled WGS sequence"/>
</dbReference>
<evidence type="ECO:0000259" key="8">
    <source>
        <dbReference type="PROSITE" id="PS50048"/>
    </source>
</evidence>
<feature type="region of interest" description="Disordered" evidence="7">
    <location>
        <begin position="58"/>
        <end position="107"/>
    </location>
</feature>
<keyword evidence="2" id="KW-0862">Zinc</keyword>
<keyword evidence="6" id="KW-0539">Nucleus</keyword>
<dbReference type="EMBL" id="JAWHQM010000035">
    <property type="protein sequence ID" value="KAK5633773.1"/>
    <property type="molecule type" value="Genomic_DNA"/>
</dbReference>
<feature type="region of interest" description="Disordered" evidence="7">
    <location>
        <begin position="1"/>
        <end position="21"/>
    </location>
</feature>
<dbReference type="PROSITE" id="PS00463">
    <property type="entry name" value="ZN2_CY6_FUNGAL_1"/>
    <property type="match status" value="1"/>
</dbReference>
<evidence type="ECO:0000313" key="9">
    <source>
        <dbReference type="EMBL" id="KAK5633773.1"/>
    </source>
</evidence>
<keyword evidence="3" id="KW-0805">Transcription regulation</keyword>
<dbReference type="InterPro" id="IPR051430">
    <property type="entry name" value="Fungal_TF_Env_Response"/>
</dbReference>
<dbReference type="SMART" id="SM00066">
    <property type="entry name" value="GAL4"/>
    <property type="match status" value="1"/>
</dbReference>
<dbReference type="PANTHER" id="PTHR31944:SF131">
    <property type="entry name" value="HEME-RESPONSIVE ZINC FINGER TRANSCRIPTION FACTOR HAP1"/>
    <property type="match status" value="1"/>
</dbReference>
<dbReference type="AlphaFoldDB" id="A0AAN7ZBZ5"/>
<dbReference type="CDD" id="cd00067">
    <property type="entry name" value="GAL4"/>
    <property type="match status" value="1"/>
</dbReference>
<sequence length="776" mass="86484">MTPSAMDGKQQPKTDHRRRRPALACVSCRKSKIRCDRQHPCGACVRSRHKTCVFEVSPRATARRSEITSTVANPSGTAETGQRGERGPVTPASSAPTALNHDHVSPLPDLDSGSQAVPLLDANALLRRCFELERRLEESTAAKEPPERRNQRSPGPDGQAIDCYLAVDVHSMSRGVFSKTRCFGQSHWMNIIVHFKSMLELFEHQSRDAKSEAVAVLNRCKALGRSIKAQRYPGIINKFGTRMPTRDIADRLVDGYLRSIETVFRVLHVPSFKHDYEQYWAAPNTVESSFVIQLQLIMAIGCTLYDDSFSMRKSAVQWVVEAQYWLLGPPAKGKLTITGLQIMILLTIARETASVGGDLVWIHVGSLLRSAFCMGLHRDPSRLPKMSQLDAEIRRRLWNTILELELKTSGDSGGFPTISAEISDTRAPANLDDTDLMDDDELSNPEAGDRFTDMSVPLALRESFRDRLAIYQMLNATPFRGTYEDTVQLHRRFMTSFKGIMKRLKSYPQSGRQPTAFQCRLTEIIARRCLIGLHLPWFGAGLREPAFSFSRKEVIESAVKSYRLLFPSAPSITSPSVSGPLVNSGEDLDVLSIEGDDLARFAICGAGFWRLVATQATTVVVIILLELQTALQEEDSIEPPTPRPDLLNIIRHALPYYLSRIKAGETNVKAYMFGAALAAYVQALMDGLEGPKITELILSAAKKTERLCFDLLKQQLASTEYIDANASENQFDWDSLMKTDEEWTDNSMGAFFEVSSVEGFLGSSIGFDFMSSSMTF</sequence>
<feature type="domain" description="Zn(2)-C6 fungal-type" evidence="8">
    <location>
        <begin position="24"/>
        <end position="54"/>
    </location>
</feature>
<evidence type="ECO:0000256" key="7">
    <source>
        <dbReference type="SAM" id="MobiDB-lite"/>
    </source>
</evidence>
<protein>
    <recommendedName>
        <fullName evidence="8">Zn(2)-C6 fungal-type domain-containing protein</fullName>
    </recommendedName>
</protein>
<dbReference type="InterPro" id="IPR036864">
    <property type="entry name" value="Zn2-C6_fun-type_DNA-bd_sf"/>
</dbReference>
<evidence type="ECO:0000256" key="2">
    <source>
        <dbReference type="ARBA" id="ARBA00022833"/>
    </source>
</evidence>
<keyword evidence="5" id="KW-0804">Transcription</keyword>
<organism evidence="9 10">
    <name type="scientific">Xylaria bambusicola</name>
    <dbReference type="NCBI Taxonomy" id="326684"/>
    <lineage>
        <taxon>Eukaryota</taxon>
        <taxon>Fungi</taxon>
        <taxon>Dikarya</taxon>
        <taxon>Ascomycota</taxon>
        <taxon>Pezizomycotina</taxon>
        <taxon>Sordariomycetes</taxon>
        <taxon>Xylariomycetidae</taxon>
        <taxon>Xylariales</taxon>
        <taxon>Xylariaceae</taxon>
        <taxon>Xylaria</taxon>
    </lineage>
</organism>
<dbReference type="PANTHER" id="PTHR31944">
    <property type="entry name" value="HEME-RESPONSIVE ZINC FINGER TRANSCRIPTION FACTOR HAP1"/>
    <property type="match status" value="1"/>
</dbReference>
<evidence type="ECO:0000256" key="3">
    <source>
        <dbReference type="ARBA" id="ARBA00023015"/>
    </source>
</evidence>
<feature type="compositionally biased region" description="Polar residues" evidence="7">
    <location>
        <begin position="67"/>
        <end position="80"/>
    </location>
</feature>
<dbReference type="CDD" id="cd12148">
    <property type="entry name" value="fungal_TF_MHR"/>
    <property type="match status" value="1"/>
</dbReference>
<proteinExistence type="predicted"/>
<dbReference type="GO" id="GO:0006351">
    <property type="term" value="P:DNA-templated transcription"/>
    <property type="evidence" value="ECO:0007669"/>
    <property type="project" value="InterPro"/>
</dbReference>
<keyword evidence="10" id="KW-1185">Reference proteome</keyword>
<dbReference type="GO" id="GO:0000978">
    <property type="term" value="F:RNA polymerase II cis-regulatory region sequence-specific DNA binding"/>
    <property type="evidence" value="ECO:0007669"/>
    <property type="project" value="TreeGrafter"/>
</dbReference>
<reference evidence="9 10" key="1">
    <citation type="submission" date="2023-10" db="EMBL/GenBank/DDBJ databases">
        <title>Draft genome sequence of Xylaria bambusicola isolate GMP-LS, the root and basal stem rot pathogen of sugarcane in Indonesia.</title>
        <authorList>
            <person name="Selvaraj P."/>
            <person name="Muralishankar V."/>
            <person name="Muruganantham S."/>
            <person name="Sp S."/>
            <person name="Haryani S."/>
            <person name="Lau K.J.X."/>
            <person name="Naqvi N.I."/>
        </authorList>
    </citation>
    <scope>NUCLEOTIDE SEQUENCE [LARGE SCALE GENOMIC DNA]</scope>
    <source>
        <strain evidence="9">GMP-LS</strain>
    </source>
</reference>
<dbReference type="GO" id="GO:0001228">
    <property type="term" value="F:DNA-binding transcription activator activity, RNA polymerase II-specific"/>
    <property type="evidence" value="ECO:0007669"/>
    <property type="project" value="TreeGrafter"/>
</dbReference>
<dbReference type="PROSITE" id="PS50048">
    <property type="entry name" value="ZN2_CY6_FUNGAL_2"/>
    <property type="match status" value="1"/>
</dbReference>
<feature type="region of interest" description="Disordered" evidence="7">
    <location>
        <begin position="137"/>
        <end position="157"/>
    </location>
</feature>
<comment type="caution">
    <text evidence="9">The sequence shown here is derived from an EMBL/GenBank/DDBJ whole genome shotgun (WGS) entry which is preliminary data.</text>
</comment>
<dbReference type="Pfam" id="PF00172">
    <property type="entry name" value="Zn_clus"/>
    <property type="match status" value="1"/>
</dbReference>
<evidence type="ECO:0000313" key="10">
    <source>
        <dbReference type="Proteomes" id="UP001305414"/>
    </source>
</evidence>
<accession>A0AAN7ZBZ5</accession>
<dbReference type="SMART" id="SM00906">
    <property type="entry name" value="Fungal_trans"/>
    <property type="match status" value="1"/>
</dbReference>
<evidence type="ECO:0000256" key="4">
    <source>
        <dbReference type="ARBA" id="ARBA00023125"/>
    </source>
</evidence>
<feature type="compositionally biased region" description="Basic and acidic residues" evidence="7">
    <location>
        <begin position="137"/>
        <end position="150"/>
    </location>
</feature>